<dbReference type="CDD" id="cd07184">
    <property type="entry name" value="E_set_Isoamylase_like_N"/>
    <property type="match status" value="1"/>
</dbReference>
<evidence type="ECO:0000313" key="3">
    <source>
        <dbReference type="EMBL" id="MFC5946403.1"/>
    </source>
</evidence>
<reference evidence="4" key="1">
    <citation type="journal article" date="2019" name="Int. J. Syst. Evol. Microbiol.">
        <title>The Global Catalogue of Microorganisms (GCM) 10K type strain sequencing project: providing services to taxonomists for standard genome sequencing and annotation.</title>
        <authorList>
            <consortium name="The Broad Institute Genomics Platform"/>
            <consortium name="The Broad Institute Genome Sequencing Center for Infectious Disease"/>
            <person name="Wu L."/>
            <person name="Ma J."/>
        </authorList>
    </citation>
    <scope>NUCLEOTIDE SEQUENCE [LARGE SCALE GENOMIC DNA]</scope>
    <source>
        <strain evidence="4">CGMCC 4.7173</strain>
    </source>
</reference>
<evidence type="ECO:0000256" key="1">
    <source>
        <dbReference type="SAM" id="MobiDB-lite"/>
    </source>
</evidence>
<feature type="compositionally biased region" description="Basic and acidic residues" evidence="1">
    <location>
        <begin position="7"/>
        <end position="23"/>
    </location>
</feature>
<feature type="compositionally biased region" description="Basic residues" evidence="1">
    <location>
        <begin position="135"/>
        <end position="144"/>
    </location>
</feature>
<dbReference type="InterPro" id="IPR013783">
    <property type="entry name" value="Ig-like_fold"/>
</dbReference>
<dbReference type="RefSeq" id="WP_377539405.1">
    <property type="nucleotide sequence ID" value="NZ_JBHSQQ010000716.1"/>
</dbReference>
<sequence>MAFTSSRKQDHGELRTADSDVRRTSVIKRGKPTKNGQVKLTFTIPEGDVHGAVSVVGDFNGWDPYAHPMQRKEDGTYQVSLTVPAQQPIRFRYLADGGVWFDDADADHHDEHGGRLNPIGSMNSMKEQGVPAKPAAKRTVKKPARQALANGSSVAAPVAAS</sequence>
<gene>
    <name evidence="3" type="ORF">ACFPZ4_33900</name>
</gene>
<proteinExistence type="predicted"/>
<dbReference type="Proteomes" id="UP001596207">
    <property type="component" value="Unassembled WGS sequence"/>
</dbReference>
<dbReference type="Gene3D" id="2.60.40.10">
    <property type="entry name" value="Immunoglobulins"/>
    <property type="match status" value="1"/>
</dbReference>
<accession>A0ABW1HYM9</accession>
<feature type="region of interest" description="Disordered" evidence="1">
    <location>
        <begin position="111"/>
        <end position="161"/>
    </location>
</feature>
<feature type="domain" description="Glycoside hydrolase family 13 N-terminal" evidence="2">
    <location>
        <begin position="52"/>
        <end position="101"/>
    </location>
</feature>
<feature type="region of interest" description="Disordered" evidence="1">
    <location>
        <begin position="1"/>
        <end position="25"/>
    </location>
</feature>
<dbReference type="InterPro" id="IPR004193">
    <property type="entry name" value="Glyco_hydro_13_N"/>
</dbReference>
<name>A0ABW1HYM9_9ACTN</name>
<organism evidence="3 4">
    <name type="scientific">Micromonospora harpali</name>
    <dbReference type="NCBI Taxonomy" id="1490225"/>
    <lineage>
        <taxon>Bacteria</taxon>
        <taxon>Bacillati</taxon>
        <taxon>Actinomycetota</taxon>
        <taxon>Actinomycetes</taxon>
        <taxon>Micromonosporales</taxon>
        <taxon>Micromonosporaceae</taxon>
        <taxon>Micromonospora</taxon>
    </lineage>
</organism>
<dbReference type="InterPro" id="IPR014756">
    <property type="entry name" value="Ig_E-set"/>
</dbReference>
<dbReference type="Pfam" id="PF02922">
    <property type="entry name" value="CBM_48"/>
    <property type="match status" value="1"/>
</dbReference>
<protein>
    <submittedName>
        <fullName evidence="3">Isoamylase early set domain-containing protein</fullName>
    </submittedName>
</protein>
<evidence type="ECO:0000313" key="4">
    <source>
        <dbReference type="Proteomes" id="UP001596207"/>
    </source>
</evidence>
<evidence type="ECO:0000259" key="2">
    <source>
        <dbReference type="Pfam" id="PF02922"/>
    </source>
</evidence>
<comment type="caution">
    <text evidence="3">The sequence shown here is derived from an EMBL/GenBank/DDBJ whole genome shotgun (WGS) entry which is preliminary data.</text>
</comment>
<keyword evidence="4" id="KW-1185">Reference proteome</keyword>
<dbReference type="EMBL" id="JBHSQQ010000716">
    <property type="protein sequence ID" value="MFC5946403.1"/>
    <property type="molecule type" value="Genomic_DNA"/>
</dbReference>
<dbReference type="SUPFAM" id="SSF81296">
    <property type="entry name" value="E set domains"/>
    <property type="match status" value="1"/>
</dbReference>